<dbReference type="InterPro" id="IPR035500">
    <property type="entry name" value="NHR-like_dom_sf"/>
</dbReference>
<evidence type="ECO:0000256" key="3">
    <source>
        <dbReference type="ARBA" id="ARBA00022833"/>
    </source>
</evidence>
<keyword evidence="11" id="KW-1185">Reference proteome</keyword>
<dbReference type="GO" id="GO:0000122">
    <property type="term" value="P:negative regulation of transcription by RNA polymerase II"/>
    <property type="evidence" value="ECO:0007669"/>
    <property type="project" value="TreeGrafter"/>
</dbReference>
<dbReference type="InterPro" id="IPR050234">
    <property type="entry name" value="Nuclear_hormone_rcpt_NR1"/>
</dbReference>
<keyword evidence="6" id="KW-0804">Transcription</keyword>
<dbReference type="GO" id="GO:0004879">
    <property type="term" value="F:nuclear receptor activity"/>
    <property type="evidence" value="ECO:0007669"/>
    <property type="project" value="TreeGrafter"/>
</dbReference>
<dbReference type="PROSITE" id="PS00031">
    <property type="entry name" value="NUCLEAR_REC_DBD_1"/>
    <property type="match status" value="1"/>
</dbReference>
<evidence type="ECO:0000256" key="6">
    <source>
        <dbReference type="ARBA" id="ARBA00023163"/>
    </source>
</evidence>
<evidence type="ECO:0000256" key="7">
    <source>
        <dbReference type="ARBA" id="ARBA00023170"/>
    </source>
</evidence>
<keyword evidence="4" id="KW-0805">Transcription regulation</keyword>
<dbReference type="OrthoDB" id="6058386at2759"/>
<dbReference type="PRINTS" id="PR00047">
    <property type="entry name" value="STROIDFINGER"/>
</dbReference>
<dbReference type="AlphaFoldDB" id="A0A7I8VM14"/>
<evidence type="ECO:0000256" key="8">
    <source>
        <dbReference type="ARBA" id="ARBA00023242"/>
    </source>
</evidence>
<evidence type="ECO:0000256" key="2">
    <source>
        <dbReference type="ARBA" id="ARBA00022771"/>
    </source>
</evidence>
<name>A0A7I8VM14_9ANNE</name>
<keyword evidence="1" id="KW-0479">Metal-binding</keyword>
<dbReference type="PANTHER" id="PTHR24082:SF473">
    <property type="entry name" value="ECDYSONE-INDUCED PROTEIN 75B, ISOFORM B"/>
    <property type="match status" value="1"/>
</dbReference>
<keyword evidence="3" id="KW-0862">Zinc</keyword>
<dbReference type="PANTHER" id="PTHR24082">
    <property type="entry name" value="NUCLEAR HORMONE RECEPTOR"/>
    <property type="match status" value="1"/>
</dbReference>
<dbReference type="GO" id="GO:0045944">
    <property type="term" value="P:positive regulation of transcription by RNA polymerase II"/>
    <property type="evidence" value="ECO:0007669"/>
    <property type="project" value="TreeGrafter"/>
</dbReference>
<organism evidence="10 11">
    <name type="scientific">Dimorphilus gyrociliatus</name>
    <dbReference type="NCBI Taxonomy" id="2664684"/>
    <lineage>
        <taxon>Eukaryota</taxon>
        <taxon>Metazoa</taxon>
        <taxon>Spiralia</taxon>
        <taxon>Lophotrochozoa</taxon>
        <taxon>Annelida</taxon>
        <taxon>Polychaeta</taxon>
        <taxon>Polychaeta incertae sedis</taxon>
        <taxon>Dinophilidae</taxon>
        <taxon>Dimorphilus</taxon>
    </lineage>
</organism>
<evidence type="ECO:0000256" key="1">
    <source>
        <dbReference type="ARBA" id="ARBA00022723"/>
    </source>
</evidence>
<evidence type="ECO:0000313" key="10">
    <source>
        <dbReference type="EMBL" id="CAD5117312.1"/>
    </source>
</evidence>
<dbReference type="GO" id="GO:0008270">
    <property type="term" value="F:zinc ion binding"/>
    <property type="evidence" value="ECO:0007669"/>
    <property type="project" value="UniProtKB-KW"/>
</dbReference>
<dbReference type="InterPro" id="IPR001628">
    <property type="entry name" value="Znf_hrmn_rcpt"/>
</dbReference>
<dbReference type="InterPro" id="IPR013088">
    <property type="entry name" value="Znf_NHR/GATA"/>
</dbReference>
<keyword evidence="7" id="KW-0675">Receptor</keyword>
<dbReference type="Pfam" id="PF00105">
    <property type="entry name" value="zf-C4"/>
    <property type="match status" value="1"/>
</dbReference>
<proteinExistence type="predicted"/>
<dbReference type="SUPFAM" id="SSF48508">
    <property type="entry name" value="Nuclear receptor ligand-binding domain"/>
    <property type="match status" value="1"/>
</dbReference>
<comment type="caution">
    <text evidence="10">The sequence shown here is derived from an EMBL/GenBank/DDBJ whole genome shotgun (WGS) entry which is preliminary data.</text>
</comment>
<dbReference type="GO" id="GO:0000978">
    <property type="term" value="F:RNA polymerase II cis-regulatory region sequence-specific DNA binding"/>
    <property type="evidence" value="ECO:0007669"/>
    <property type="project" value="TreeGrafter"/>
</dbReference>
<dbReference type="SUPFAM" id="SSF57716">
    <property type="entry name" value="Glucocorticoid receptor-like (DNA-binding domain)"/>
    <property type="match status" value="1"/>
</dbReference>
<dbReference type="PROSITE" id="PS51030">
    <property type="entry name" value="NUCLEAR_REC_DBD_2"/>
    <property type="match status" value="1"/>
</dbReference>
<feature type="domain" description="Nuclear receptor" evidence="9">
    <location>
        <begin position="45"/>
        <end position="121"/>
    </location>
</feature>
<keyword evidence="2" id="KW-0863">Zinc-finger</keyword>
<dbReference type="SMART" id="SM00399">
    <property type="entry name" value="ZnF_C4"/>
    <property type="match status" value="1"/>
</dbReference>
<gene>
    <name evidence="10" type="ORF">DGYR_LOCUS5848</name>
</gene>
<dbReference type="GO" id="GO:0030154">
    <property type="term" value="P:cell differentiation"/>
    <property type="evidence" value="ECO:0007669"/>
    <property type="project" value="TreeGrafter"/>
</dbReference>
<sequence length="433" mass="51425">MLPELSDVECKSEKSSHLLSQTWDSYDMEATITPYTGFEVLKSTLPPCQVCRAPASGYHYGTNTCEACKVFFRRSLTKHTDYRCKNGRNQCMSSDDYIFNCKSCRFKKCVSEGMSRDRIKIGRYSRERRRENFNKLSEIISNKPSIPHMMNFADADIVTVYCRESFSKFTDATWGKEIHNLYERLYSAILETQGSSWSKEDFMDIVEVTGVEIDGRRSFAEISQKLLKRNIQFLYKFARALPGGKELPNEKFVVDFFNYPEYIKFAIAMSYNFYWSNDEFVFTVDDKQFLMHKNELEHFLDKEVLSYQMEISERKNKLNLTVEETMFVFALQIIKPSAQYPKMGVANQRLNLAFTRYLQTTYGNDYHKRLRDIINFVSFFNEKIYFLKKWTKKNERYLNYLTDCKLMKLFWIEKQPGWEYDILDNFQEIDEPQ</sequence>
<dbReference type="Proteomes" id="UP000549394">
    <property type="component" value="Unassembled WGS sequence"/>
</dbReference>
<reference evidence="10 11" key="1">
    <citation type="submission" date="2020-08" db="EMBL/GenBank/DDBJ databases">
        <authorList>
            <person name="Hejnol A."/>
        </authorList>
    </citation>
    <scope>NUCLEOTIDE SEQUENCE [LARGE SCALE GENOMIC DNA]</scope>
</reference>
<evidence type="ECO:0000259" key="9">
    <source>
        <dbReference type="PROSITE" id="PS51030"/>
    </source>
</evidence>
<dbReference type="GO" id="GO:0009755">
    <property type="term" value="P:hormone-mediated signaling pathway"/>
    <property type="evidence" value="ECO:0007669"/>
    <property type="project" value="TreeGrafter"/>
</dbReference>
<protein>
    <submittedName>
        <fullName evidence="10">DgyrCDS6098</fullName>
    </submittedName>
</protein>
<keyword evidence="8" id="KW-0539">Nucleus</keyword>
<evidence type="ECO:0000256" key="4">
    <source>
        <dbReference type="ARBA" id="ARBA00023015"/>
    </source>
</evidence>
<dbReference type="EMBL" id="CAJFCJ010000007">
    <property type="protein sequence ID" value="CAD5117312.1"/>
    <property type="molecule type" value="Genomic_DNA"/>
</dbReference>
<evidence type="ECO:0000256" key="5">
    <source>
        <dbReference type="ARBA" id="ARBA00023125"/>
    </source>
</evidence>
<dbReference type="Gene3D" id="3.30.50.10">
    <property type="entry name" value="Erythroid Transcription Factor GATA-1, subunit A"/>
    <property type="match status" value="1"/>
</dbReference>
<accession>A0A7I8VM14</accession>
<keyword evidence="5" id="KW-0238">DNA-binding</keyword>
<evidence type="ECO:0000313" key="11">
    <source>
        <dbReference type="Proteomes" id="UP000549394"/>
    </source>
</evidence>